<dbReference type="Gene3D" id="1.50.10.10">
    <property type="match status" value="1"/>
</dbReference>
<dbReference type="InterPro" id="IPR008902">
    <property type="entry name" value="Rhamnosid_concanavalin"/>
</dbReference>
<evidence type="ECO:0000256" key="4">
    <source>
        <dbReference type="SAM" id="MobiDB-lite"/>
    </source>
</evidence>
<dbReference type="Proteomes" id="UP001634747">
    <property type="component" value="Unassembled WGS sequence"/>
</dbReference>
<comment type="catalytic activity">
    <reaction evidence="1">
        <text>Hydrolysis of terminal non-reducing alpha-L-rhamnose residues in alpha-L-rhamnosides.</text>
        <dbReference type="EC" id="3.2.1.40"/>
    </reaction>
</comment>
<dbReference type="PANTHER" id="PTHR33307">
    <property type="entry name" value="ALPHA-RHAMNOSIDASE (EUROFUNG)"/>
    <property type="match status" value="1"/>
</dbReference>
<dbReference type="InterPro" id="IPR016007">
    <property type="entry name" value="Alpha_rhamnosid"/>
</dbReference>
<evidence type="ECO:0000313" key="10">
    <source>
        <dbReference type="Proteomes" id="UP001634747"/>
    </source>
</evidence>
<organism evidence="9 10">
    <name type="scientific">Terriglobus aquaticus</name>
    <dbReference type="NCBI Taxonomy" id="940139"/>
    <lineage>
        <taxon>Bacteria</taxon>
        <taxon>Pseudomonadati</taxon>
        <taxon>Acidobacteriota</taxon>
        <taxon>Terriglobia</taxon>
        <taxon>Terriglobales</taxon>
        <taxon>Acidobacteriaceae</taxon>
        <taxon>Terriglobus</taxon>
    </lineage>
</organism>
<comment type="caution">
    <text evidence="9">The sequence shown here is derived from an EMBL/GenBank/DDBJ whole genome shotgun (WGS) entry which is preliminary data.</text>
</comment>
<name>A0ABW9KL56_9BACT</name>
<dbReference type="InterPro" id="IPR035398">
    <property type="entry name" value="Bac_rhamnosid_C"/>
</dbReference>
<dbReference type="EMBL" id="JBJYXY010000001">
    <property type="protein sequence ID" value="MFN2975817.1"/>
    <property type="molecule type" value="Genomic_DNA"/>
</dbReference>
<dbReference type="RefSeq" id="WP_263412672.1">
    <property type="nucleotide sequence ID" value="NZ_BAABBH010000001.1"/>
</dbReference>
<evidence type="ECO:0000259" key="6">
    <source>
        <dbReference type="Pfam" id="PF08531"/>
    </source>
</evidence>
<accession>A0ABW9KL56</accession>
<evidence type="ECO:0000256" key="2">
    <source>
        <dbReference type="ARBA" id="ARBA00012652"/>
    </source>
</evidence>
<dbReference type="Pfam" id="PF17389">
    <property type="entry name" value="Bac_rhamnosid6H"/>
    <property type="match status" value="1"/>
</dbReference>
<feature type="domain" description="Alpha-L-rhamnosidase concanavalin-like" evidence="5">
    <location>
        <begin position="532"/>
        <end position="619"/>
    </location>
</feature>
<evidence type="ECO:0000313" key="9">
    <source>
        <dbReference type="EMBL" id="MFN2975817.1"/>
    </source>
</evidence>
<dbReference type="Pfam" id="PF25788">
    <property type="entry name" value="Ig_Rha78A_N"/>
    <property type="match status" value="1"/>
</dbReference>
<dbReference type="EC" id="3.2.1.40" evidence="2"/>
<dbReference type="Pfam" id="PF08531">
    <property type="entry name" value="Bac_rhamnosid_N"/>
    <property type="match status" value="1"/>
</dbReference>
<feature type="domain" description="Bacterial alpha-L-rhamnosidase N-terminal" evidence="6">
    <location>
        <begin position="345"/>
        <end position="502"/>
    </location>
</feature>
<protein>
    <recommendedName>
        <fullName evidence="2">alpha-L-rhamnosidase</fullName>
        <ecNumber evidence="2">3.2.1.40</ecNumber>
    </recommendedName>
</protein>
<dbReference type="PIRSF" id="PIRSF010631">
    <property type="entry name" value="A-rhamnsds"/>
    <property type="match status" value="1"/>
</dbReference>
<keyword evidence="10" id="KW-1185">Reference proteome</keyword>
<dbReference type="Gene3D" id="2.60.40.10">
    <property type="entry name" value="Immunoglobulins"/>
    <property type="match status" value="1"/>
</dbReference>
<dbReference type="InterPro" id="IPR013737">
    <property type="entry name" value="Bac_rhamnosid_N"/>
</dbReference>
<dbReference type="Gene3D" id="2.60.120.260">
    <property type="entry name" value="Galactose-binding domain-like"/>
    <property type="match status" value="3"/>
</dbReference>
<proteinExistence type="predicted"/>
<evidence type="ECO:0000259" key="7">
    <source>
        <dbReference type="Pfam" id="PF17389"/>
    </source>
</evidence>
<feature type="region of interest" description="Disordered" evidence="4">
    <location>
        <begin position="1048"/>
        <end position="1068"/>
    </location>
</feature>
<sequence length="1068" mass="117721">MRTFRFSLPLGLINVMAVLLMGSVVSSSQAKPMYLRVDARSNPLGVDESQPTFSWQSDDTAKNWRQTAYRIEVATTAAALAAGKADLWDSGQVASDESLGIGYRGKPLQPRTRYYWRVHTWDQAHVEQVSAEHAWWETGLMGSAWQARWIRYDDPVERQAIQNIRWLWLPQGDPRAVADHQQADFRLTLHLDSEPESAVLHCLSGGTFTAEVNGQTTGHKQDWSSFDRENILRALRFGAGASGDNEIVVHTTARGIHDAATNANAFAAAIFLREANKRTRTVVTDGAWQARSGSGAAWQAADVVGPLSSLQVSTGSDRRKMIAAPDRISTEVSLLRKGFSAPAGVLSARLYITALGAYRASLNGVAVGHDVLTPGFTDFHKRVLYQTYDVTDLVHSGRNAFGIQLGGGWHSSPLLWAGLRDYPGPDMVRAELVLTLRDGHRQTVVTDASWMGARDATDSSEIYGGESYDARLAQNGWNRQPFTNTAGWQPVQVGDAPQQIAITAEADLPPHVEQSLKPVAVKDVQVAGAQTSAKVFDMGQNMVGVVRLRVRGERGRTIRLRFAERLQPDGTVYTENLRNADATDEYTLRGGGWEEWTPVFTFHGFRYVQVDGLAADAGLDTIVGEVENSLPQSPSMRFSSSSTLLNGMFQLGLWGQRGNFVSIPTDCPQRDERMGWMGDAGVFWRTGSYNYDIDAFSRKFMDDVTDAQDARGVFMNISPNLLRVGPEGTGAPGWGDAGVLVPYATWQQYGDRSVIDRNWDAMERWMQFIERSNPDGLRRKDLGPNYADWLAPDPHTPSDLVATAYWALITRQMEAMARATQRTDEADRYAALYRRLRASYRSAYIGKEGGVTGNTQTAYVLSLYTGMAEPAERAAMVRRLVADIQSHGNHLTTGFLGTPFLLTVLDREGRGDVAYQLLLSDTYPSWGYMVRKGATTWWERWNGDTGDPGMNSYNHYAFGSVMAWVYSRVSGIATDEQHPGYHHLVIAPVIDAALAHARTEFDSPYGTVVTDWTRSADGSFAMTVRLPANTTATVRLPAAPEGHYLQDGSPLPGATAEIGSGQTSFVSR</sequence>
<dbReference type="Gene3D" id="2.60.420.10">
    <property type="entry name" value="Maltose phosphorylase, domain 3"/>
    <property type="match status" value="1"/>
</dbReference>
<dbReference type="GO" id="GO:0016787">
    <property type="term" value="F:hydrolase activity"/>
    <property type="evidence" value="ECO:0007669"/>
    <property type="project" value="UniProtKB-KW"/>
</dbReference>
<dbReference type="Pfam" id="PF17390">
    <property type="entry name" value="Bac_rhamnosid_C"/>
    <property type="match status" value="1"/>
</dbReference>
<evidence type="ECO:0000259" key="8">
    <source>
        <dbReference type="Pfam" id="PF17390"/>
    </source>
</evidence>
<feature type="domain" description="Alpha-L-rhamnosidase C-terminal" evidence="8">
    <location>
        <begin position="972"/>
        <end position="1041"/>
    </location>
</feature>
<dbReference type="InterPro" id="IPR008928">
    <property type="entry name" value="6-hairpin_glycosidase_sf"/>
</dbReference>
<evidence type="ECO:0000256" key="1">
    <source>
        <dbReference type="ARBA" id="ARBA00001445"/>
    </source>
</evidence>
<feature type="domain" description="Alpha-L-rhamnosidase six-hairpin glycosidase" evidence="7">
    <location>
        <begin position="637"/>
        <end position="969"/>
    </location>
</feature>
<evidence type="ECO:0000256" key="3">
    <source>
        <dbReference type="ARBA" id="ARBA00022801"/>
    </source>
</evidence>
<gene>
    <name evidence="9" type="ORF">ACK2TP_08585</name>
</gene>
<reference evidence="9 10" key="1">
    <citation type="submission" date="2024-12" db="EMBL/GenBank/DDBJ databases">
        <authorList>
            <person name="Lee Y."/>
        </authorList>
    </citation>
    <scope>NUCLEOTIDE SEQUENCE [LARGE SCALE GENOMIC DNA]</scope>
    <source>
        <strain evidence="9 10">03SUJ4</strain>
    </source>
</reference>
<dbReference type="PANTHER" id="PTHR33307:SF6">
    <property type="entry name" value="ALPHA-RHAMNOSIDASE (EUROFUNG)-RELATED"/>
    <property type="match status" value="1"/>
</dbReference>
<dbReference type="InterPro" id="IPR013783">
    <property type="entry name" value="Ig-like_fold"/>
</dbReference>
<dbReference type="SUPFAM" id="SSF48208">
    <property type="entry name" value="Six-hairpin glycosidases"/>
    <property type="match status" value="1"/>
</dbReference>
<keyword evidence="3 9" id="KW-0378">Hydrolase</keyword>
<evidence type="ECO:0000259" key="5">
    <source>
        <dbReference type="Pfam" id="PF05592"/>
    </source>
</evidence>
<dbReference type="Pfam" id="PF05592">
    <property type="entry name" value="Bac_rhamnosid"/>
    <property type="match status" value="1"/>
</dbReference>
<dbReference type="InterPro" id="IPR012341">
    <property type="entry name" value="6hp_glycosidase-like_sf"/>
</dbReference>
<dbReference type="InterPro" id="IPR035396">
    <property type="entry name" value="Bac_rhamnosid6H"/>
</dbReference>